<gene>
    <name evidence="2" type="ORF">EJ08DRAFT_659249</name>
</gene>
<accession>A0A9P4NV83</accession>
<sequence length="183" mass="18816">MILLPYLLAILPFALADNTTTTTFALWAPKAPPGHNNEGILTDYYGTVLDCDTTAATLQINCRPDVAPSKCIGLSGQITHGPSVHNFMANNTNRITSLGCSKTADNANFLCTITTGGEVAAKTFTVGAGQISSFPLVVTGGGERLRTLVTGAPVAVSGGKRIGGGGRVWVGLVVVAVSLAKIT</sequence>
<organism evidence="2 3">
    <name type="scientific">Tothia fuscella</name>
    <dbReference type="NCBI Taxonomy" id="1048955"/>
    <lineage>
        <taxon>Eukaryota</taxon>
        <taxon>Fungi</taxon>
        <taxon>Dikarya</taxon>
        <taxon>Ascomycota</taxon>
        <taxon>Pezizomycotina</taxon>
        <taxon>Dothideomycetes</taxon>
        <taxon>Pleosporomycetidae</taxon>
        <taxon>Venturiales</taxon>
        <taxon>Cylindrosympodiaceae</taxon>
        <taxon>Tothia</taxon>
    </lineage>
</organism>
<feature type="signal peptide" evidence="1">
    <location>
        <begin position="1"/>
        <end position="16"/>
    </location>
</feature>
<evidence type="ECO:0000313" key="3">
    <source>
        <dbReference type="Proteomes" id="UP000800235"/>
    </source>
</evidence>
<evidence type="ECO:0000313" key="2">
    <source>
        <dbReference type="EMBL" id="KAF2432242.1"/>
    </source>
</evidence>
<dbReference type="EMBL" id="MU007027">
    <property type="protein sequence ID" value="KAF2432242.1"/>
    <property type="molecule type" value="Genomic_DNA"/>
</dbReference>
<protein>
    <submittedName>
        <fullName evidence="2">Uncharacterized protein</fullName>
    </submittedName>
</protein>
<proteinExistence type="predicted"/>
<reference evidence="2" key="1">
    <citation type="journal article" date="2020" name="Stud. Mycol.">
        <title>101 Dothideomycetes genomes: a test case for predicting lifestyles and emergence of pathogens.</title>
        <authorList>
            <person name="Haridas S."/>
            <person name="Albert R."/>
            <person name="Binder M."/>
            <person name="Bloem J."/>
            <person name="Labutti K."/>
            <person name="Salamov A."/>
            <person name="Andreopoulos B."/>
            <person name="Baker S."/>
            <person name="Barry K."/>
            <person name="Bills G."/>
            <person name="Bluhm B."/>
            <person name="Cannon C."/>
            <person name="Castanera R."/>
            <person name="Culley D."/>
            <person name="Daum C."/>
            <person name="Ezra D."/>
            <person name="Gonzalez J."/>
            <person name="Henrissat B."/>
            <person name="Kuo A."/>
            <person name="Liang C."/>
            <person name="Lipzen A."/>
            <person name="Lutzoni F."/>
            <person name="Magnuson J."/>
            <person name="Mondo S."/>
            <person name="Nolan M."/>
            <person name="Ohm R."/>
            <person name="Pangilinan J."/>
            <person name="Park H.-J."/>
            <person name="Ramirez L."/>
            <person name="Alfaro M."/>
            <person name="Sun H."/>
            <person name="Tritt A."/>
            <person name="Yoshinaga Y."/>
            <person name="Zwiers L.-H."/>
            <person name="Turgeon B."/>
            <person name="Goodwin S."/>
            <person name="Spatafora J."/>
            <person name="Crous P."/>
            <person name="Grigoriev I."/>
        </authorList>
    </citation>
    <scope>NUCLEOTIDE SEQUENCE</scope>
    <source>
        <strain evidence="2">CBS 130266</strain>
    </source>
</reference>
<keyword evidence="1" id="KW-0732">Signal</keyword>
<feature type="chain" id="PRO_5040284451" evidence="1">
    <location>
        <begin position="17"/>
        <end position="183"/>
    </location>
</feature>
<dbReference type="Proteomes" id="UP000800235">
    <property type="component" value="Unassembled WGS sequence"/>
</dbReference>
<evidence type="ECO:0000256" key="1">
    <source>
        <dbReference type="SAM" id="SignalP"/>
    </source>
</evidence>
<name>A0A9P4NV83_9PEZI</name>
<dbReference type="AlphaFoldDB" id="A0A9P4NV83"/>
<keyword evidence="3" id="KW-1185">Reference proteome</keyword>
<comment type="caution">
    <text evidence="2">The sequence shown here is derived from an EMBL/GenBank/DDBJ whole genome shotgun (WGS) entry which is preliminary data.</text>
</comment>